<dbReference type="EMBL" id="CP014503">
    <property type="protein sequence ID" value="ANB15400.1"/>
    <property type="molecule type" value="Genomic_DNA"/>
</dbReference>
<evidence type="ECO:0000313" key="3">
    <source>
        <dbReference type="EMBL" id="ANB15400.1"/>
    </source>
</evidence>
<keyword evidence="4" id="KW-1185">Reference proteome</keyword>
<dbReference type="KEGG" id="slb:AWJ20_3027"/>
<gene>
    <name evidence="3" type="ORF">AWJ20_3027</name>
</gene>
<dbReference type="GO" id="GO:0005737">
    <property type="term" value="C:cytoplasm"/>
    <property type="evidence" value="ECO:0007669"/>
    <property type="project" value="TreeGrafter"/>
</dbReference>
<reference evidence="3 4" key="1">
    <citation type="submission" date="2016-02" db="EMBL/GenBank/DDBJ databases">
        <title>Complete genome sequence and transcriptome regulation of the pentose utilising yeast Sugiyamaella lignohabitans.</title>
        <authorList>
            <person name="Bellasio M."/>
            <person name="Peymann A."/>
            <person name="Valli M."/>
            <person name="Sipitzky M."/>
            <person name="Graf A."/>
            <person name="Sauer M."/>
            <person name="Marx H."/>
            <person name="Mattanovich D."/>
        </authorList>
    </citation>
    <scope>NUCLEOTIDE SEQUENCE [LARGE SCALE GENOMIC DNA]</scope>
    <source>
        <strain evidence="3 4">CBS 10342</strain>
    </source>
</reference>
<protein>
    <recommendedName>
        <fullName evidence="5">Prefoldin subunit 1</fullName>
    </recommendedName>
</protein>
<dbReference type="GO" id="GO:0051082">
    <property type="term" value="F:unfolded protein binding"/>
    <property type="evidence" value="ECO:0007669"/>
    <property type="project" value="InterPro"/>
</dbReference>
<organism evidence="3 4">
    <name type="scientific">Sugiyamaella lignohabitans</name>
    <dbReference type="NCBI Taxonomy" id="796027"/>
    <lineage>
        <taxon>Eukaryota</taxon>
        <taxon>Fungi</taxon>
        <taxon>Dikarya</taxon>
        <taxon>Ascomycota</taxon>
        <taxon>Saccharomycotina</taxon>
        <taxon>Dipodascomycetes</taxon>
        <taxon>Dipodascales</taxon>
        <taxon>Trichomonascaceae</taxon>
        <taxon>Sugiyamaella</taxon>
    </lineage>
</organism>
<dbReference type="PANTHER" id="PTHR20903:SF0">
    <property type="entry name" value="PREFOLDIN SUBUNIT 1"/>
    <property type="match status" value="1"/>
</dbReference>
<dbReference type="GO" id="GO:0016272">
    <property type="term" value="C:prefoldin complex"/>
    <property type="evidence" value="ECO:0007669"/>
    <property type="project" value="InterPro"/>
</dbReference>
<evidence type="ECO:0000256" key="1">
    <source>
        <dbReference type="ARBA" id="ARBA00008045"/>
    </source>
</evidence>
<comment type="similarity">
    <text evidence="1">Belongs to the prefoldin subunit beta family.</text>
</comment>
<sequence length="111" mass="12536">MAEVEEKYARTQADLQLVHSQIGSKKREIKLIEATTAQLKEQVSDPESTTVWKGIGKMFVATDAGVYTRSLEKEKKDVEEQISALGKKQQYLENTFKNVNNAISELMSRSN</sequence>
<dbReference type="AlphaFoldDB" id="A0A161HHD0"/>
<dbReference type="GO" id="GO:0044183">
    <property type="term" value="F:protein folding chaperone"/>
    <property type="evidence" value="ECO:0007669"/>
    <property type="project" value="TreeGrafter"/>
</dbReference>
<evidence type="ECO:0000313" key="4">
    <source>
        <dbReference type="Proteomes" id="UP000189580"/>
    </source>
</evidence>
<evidence type="ECO:0008006" key="5">
    <source>
        <dbReference type="Google" id="ProtNLM"/>
    </source>
</evidence>
<proteinExistence type="inferred from homology"/>
<dbReference type="RefSeq" id="XP_018737877.1">
    <property type="nucleotide sequence ID" value="XM_018880017.1"/>
</dbReference>
<accession>A0A161HHD0</accession>
<dbReference type="PANTHER" id="PTHR20903">
    <property type="entry name" value="PREFOLDIN SUBUNIT 1-RELATED"/>
    <property type="match status" value="1"/>
</dbReference>
<dbReference type="Proteomes" id="UP000189580">
    <property type="component" value="Chromosome b"/>
</dbReference>
<dbReference type="SUPFAM" id="SSF46579">
    <property type="entry name" value="Prefoldin"/>
    <property type="match status" value="1"/>
</dbReference>
<name>A0A161HHD0_9ASCO</name>
<evidence type="ECO:0000256" key="2">
    <source>
        <dbReference type="ARBA" id="ARBA00023186"/>
    </source>
</evidence>
<keyword evidence="2" id="KW-0143">Chaperone</keyword>
<dbReference type="InterPro" id="IPR009053">
    <property type="entry name" value="Prefoldin"/>
</dbReference>
<dbReference type="Gene3D" id="1.10.287.370">
    <property type="match status" value="1"/>
</dbReference>
<dbReference type="InterPro" id="IPR002777">
    <property type="entry name" value="PFD_beta-like"/>
</dbReference>
<dbReference type="GeneID" id="30035004"/>
<dbReference type="OrthoDB" id="2015447at2759"/>
<dbReference type="Pfam" id="PF01920">
    <property type="entry name" value="Prefoldin_2"/>
    <property type="match status" value="1"/>
</dbReference>